<dbReference type="PROSITE" id="PS00455">
    <property type="entry name" value="AMP_BINDING"/>
    <property type="match status" value="1"/>
</dbReference>
<protein>
    <submittedName>
        <fullName evidence="8">Non-ribosomal peptide synthetase</fullName>
    </submittedName>
</protein>
<accession>A0A4Q9HMP9</accession>
<dbReference type="Pfam" id="PF00668">
    <property type="entry name" value="Condensation"/>
    <property type="match status" value="1"/>
</dbReference>
<dbReference type="NCBIfam" id="TIGR01733">
    <property type="entry name" value="AA-adenyl-dom"/>
    <property type="match status" value="1"/>
</dbReference>
<sequence length="1009" mass="106577">MTLSDPMARTPEPGAAEPFALIGRADRARLPAGVVDAYPLHRARTAPLAGPPLSGDGAQVTARRLTGRRPLSAGEFTAGAEAVVHAHELLRTSLDPAGASGPLLRVHDRARPPLELHDHRTLDPATRRTRLAALADAERGTPFDAGAAPLLRIDVVLEPDDTWVLLLTLHRVLAADLSADAVLTELADACERARGGADPAAHRPAVRHAPCAAAERAGRLDRAGRAHWRRTAERTAPFVLPRAWREDDGAPEREPAGEPAPGGVPAVTERAVPFHDLRAGLDALAAAAEVPLGTVLLAAHLKVLGTLTAERSFRSDVVARADWAPDGERDTCDARLHRVALPFASPDAAPTWRGLVARVREEETLGWRHRYAPRGTAQDGGAGAERFAAVVYEAGRWRPAPAGGGADTSTGPDGGGPADVPLPGRDAAVHGDGYGLHVLAEAGHLRLRTAAVAVPPERAERLVHMYRAVLESMAAGPDGDALRAHLAPDERKAVLGAWSSGPSADHGTTTVVDLLQERAAAVPDAVAVRVGEQTLTYRELDERANRIAHHLLARGAGPDTLVGVSLRRTPHLLPALIGVWRAGAGYLPLDPDLPAERIRGMLDTTGHPLVISTGDRRSVLGPLHQGAFVMLDEDREAIEARPATPTGIRVHPDHLAYVIHTSGSTGTPKGVLIRHGGLVNYLLWTLDAYVAQGTGGAPVFSSLSFDLGIPNLFAPLLAGREVHLLPEPFEPADLGRHLAAGAPYSFIKMTPGHLDLLTHQLGADQVRGLAGIVIAAGDSFPAALAERWHTLAGPGGTRVATEYGPTEITIGNSGQQVLATPTTELVPLGAPIPNTTMYVLTDRLEPVPVGVPGEVFVGGAGVARGYLGRPALTAERFVPDPYGPAGARLYRTGDLARWLPDGTLDFLGRIDNQVKIRGYRVELGEVEARLRLHPDVRDAVVVAREPSPGNVRLVAYTVPAGRQAPDAAVLRAHLADALPDYMVPADFAAVDRIPLTANGKVDTRALPAP</sequence>
<proteinExistence type="predicted"/>
<dbReference type="GO" id="GO:0031177">
    <property type="term" value="F:phosphopantetheine binding"/>
    <property type="evidence" value="ECO:0007669"/>
    <property type="project" value="TreeGrafter"/>
</dbReference>
<evidence type="ECO:0000256" key="4">
    <source>
        <dbReference type="SAM" id="MobiDB-lite"/>
    </source>
</evidence>
<dbReference type="GO" id="GO:0044550">
    <property type="term" value="P:secondary metabolite biosynthetic process"/>
    <property type="evidence" value="ECO:0007669"/>
    <property type="project" value="TreeGrafter"/>
</dbReference>
<dbReference type="InterPro" id="IPR010071">
    <property type="entry name" value="AA_adenyl_dom"/>
</dbReference>
<keyword evidence="2" id="KW-0596">Phosphopantetheine</keyword>
<feature type="compositionally biased region" description="Low complexity" evidence="4">
    <location>
        <begin position="257"/>
        <end position="266"/>
    </location>
</feature>
<evidence type="ECO:0000259" key="5">
    <source>
        <dbReference type="Pfam" id="PF00501"/>
    </source>
</evidence>
<dbReference type="PANTHER" id="PTHR45527">
    <property type="entry name" value="NONRIBOSOMAL PEPTIDE SYNTHETASE"/>
    <property type="match status" value="1"/>
</dbReference>
<gene>
    <name evidence="8" type="ORF">EYS09_29785</name>
</gene>
<feature type="domain" description="Condensation" evidence="6">
    <location>
        <begin position="81"/>
        <end position="310"/>
    </location>
</feature>
<dbReference type="FunFam" id="2.30.38.10:FF:000001">
    <property type="entry name" value="Non-ribosomal peptide synthetase PvdI"/>
    <property type="match status" value="1"/>
</dbReference>
<dbReference type="Pfam" id="PF13193">
    <property type="entry name" value="AMP-binding_C"/>
    <property type="match status" value="1"/>
</dbReference>
<organism evidence="8 9">
    <name type="scientific">Streptomyces kasugaensis</name>
    <dbReference type="NCBI Taxonomy" id="1946"/>
    <lineage>
        <taxon>Bacteria</taxon>
        <taxon>Bacillati</taxon>
        <taxon>Actinomycetota</taxon>
        <taxon>Actinomycetes</taxon>
        <taxon>Kitasatosporales</taxon>
        <taxon>Streptomycetaceae</taxon>
        <taxon>Streptomyces</taxon>
    </lineage>
</organism>
<dbReference type="SUPFAM" id="SSF56801">
    <property type="entry name" value="Acetyl-CoA synthetase-like"/>
    <property type="match status" value="1"/>
</dbReference>
<dbReference type="InterPro" id="IPR020845">
    <property type="entry name" value="AMP-binding_CS"/>
</dbReference>
<dbReference type="GO" id="GO:0043041">
    <property type="term" value="P:amino acid activation for nonribosomal peptide biosynthetic process"/>
    <property type="evidence" value="ECO:0007669"/>
    <property type="project" value="TreeGrafter"/>
</dbReference>
<dbReference type="EMBL" id="SIXH01000390">
    <property type="protein sequence ID" value="TBO56087.1"/>
    <property type="molecule type" value="Genomic_DNA"/>
</dbReference>
<dbReference type="InterPro" id="IPR023213">
    <property type="entry name" value="CAT-like_dom_sf"/>
</dbReference>
<feature type="domain" description="AMP-dependent synthetase/ligase" evidence="5">
    <location>
        <begin position="515"/>
        <end position="867"/>
    </location>
</feature>
<dbReference type="SUPFAM" id="SSF52777">
    <property type="entry name" value="CoA-dependent acyltransferases"/>
    <property type="match status" value="2"/>
</dbReference>
<dbReference type="InterPro" id="IPR025110">
    <property type="entry name" value="AMP-bd_C"/>
</dbReference>
<dbReference type="GO" id="GO:0005737">
    <property type="term" value="C:cytoplasm"/>
    <property type="evidence" value="ECO:0007669"/>
    <property type="project" value="TreeGrafter"/>
</dbReference>
<dbReference type="RefSeq" id="WP_131125537.1">
    <property type="nucleotide sequence ID" value="NZ_SIXH01000390.1"/>
</dbReference>
<dbReference type="GO" id="GO:0003824">
    <property type="term" value="F:catalytic activity"/>
    <property type="evidence" value="ECO:0007669"/>
    <property type="project" value="InterPro"/>
</dbReference>
<keyword evidence="9" id="KW-1185">Reference proteome</keyword>
<dbReference type="PANTHER" id="PTHR45527:SF1">
    <property type="entry name" value="FATTY ACID SYNTHASE"/>
    <property type="match status" value="1"/>
</dbReference>
<evidence type="ECO:0000256" key="2">
    <source>
        <dbReference type="ARBA" id="ARBA00022450"/>
    </source>
</evidence>
<feature type="region of interest" description="Disordered" evidence="4">
    <location>
        <begin position="243"/>
        <end position="266"/>
    </location>
</feature>
<feature type="compositionally biased region" description="Gly residues" evidence="4">
    <location>
        <begin position="402"/>
        <end position="417"/>
    </location>
</feature>
<comment type="cofactor">
    <cofactor evidence="1">
        <name>pantetheine 4'-phosphate</name>
        <dbReference type="ChEBI" id="CHEBI:47942"/>
    </cofactor>
</comment>
<feature type="region of interest" description="Disordered" evidence="4">
    <location>
        <begin position="399"/>
        <end position="423"/>
    </location>
</feature>
<dbReference type="GO" id="GO:0008610">
    <property type="term" value="P:lipid biosynthetic process"/>
    <property type="evidence" value="ECO:0007669"/>
    <property type="project" value="UniProtKB-ARBA"/>
</dbReference>
<dbReference type="InterPro" id="IPR045851">
    <property type="entry name" value="AMP-bd_C_sf"/>
</dbReference>
<dbReference type="AlphaFoldDB" id="A0A4Q9HMP9"/>
<evidence type="ECO:0000256" key="3">
    <source>
        <dbReference type="ARBA" id="ARBA00022553"/>
    </source>
</evidence>
<feature type="domain" description="AMP-binding enzyme C-terminal" evidence="7">
    <location>
        <begin position="925"/>
        <end position="1000"/>
    </location>
</feature>
<dbReference type="Pfam" id="PF00501">
    <property type="entry name" value="AMP-binding"/>
    <property type="match status" value="1"/>
</dbReference>
<evidence type="ECO:0000313" key="9">
    <source>
        <dbReference type="Proteomes" id="UP000292452"/>
    </source>
</evidence>
<evidence type="ECO:0000256" key="1">
    <source>
        <dbReference type="ARBA" id="ARBA00001957"/>
    </source>
</evidence>
<dbReference type="FunFam" id="3.40.50.980:FF:000001">
    <property type="entry name" value="Non-ribosomal peptide synthetase"/>
    <property type="match status" value="1"/>
</dbReference>
<evidence type="ECO:0000313" key="8">
    <source>
        <dbReference type="EMBL" id="TBO56087.1"/>
    </source>
</evidence>
<evidence type="ECO:0000259" key="6">
    <source>
        <dbReference type="Pfam" id="PF00668"/>
    </source>
</evidence>
<dbReference type="Gene3D" id="3.40.50.980">
    <property type="match status" value="2"/>
</dbReference>
<dbReference type="Gene3D" id="3.30.559.30">
    <property type="entry name" value="Nonribosomal peptide synthetase, condensation domain"/>
    <property type="match status" value="1"/>
</dbReference>
<dbReference type="Gene3D" id="3.30.300.30">
    <property type="match status" value="1"/>
</dbReference>
<dbReference type="Gene3D" id="3.30.559.10">
    <property type="entry name" value="Chloramphenicol acetyltransferase-like domain"/>
    <property type="match status" value="1"/>
</dbReference>
<keyword evidence="3" id="KW-0597">Phosphoprotein</keyword>
<comment type="caution">
    <text evidence="8">The sequence shown here is derived from an EMBL/GenBank/DDBJ whole genome shotgun (WGS) entry which is preliminary data.</text>
</comment>
<dbReference type="FunFam" id="3.30.300.30:FF:000010">
    <property type="entry name" value="Enterobactin synthetase component F"/>
    <property type="match status" value="1"/>
</dbReference>
<evidence type="ECO:0000259" key="7">
    <source>
        <dbReference type="Pfam" id="PF13193"/>
    </source>
</evidence>
<feature type="compositionally biased region" description="Basic and acidic residues" evidence="4">
    <location>
        <begin position="243"/>
        <end position="256"/>
    </location>
</feature>
<name>A0A4Q9HMP9_STRKA</name>
<dbReference type="Proteomes" id="UP000292452">
    <property type="component" value="Unassembled WGS sequence"/>
</dbReference>
<dbReference type="CDD" id="cd05930">
    <property type="entry name" value="A_NRPS"/>
    <property type="match status" value="1"/>
</dbReference>
<dbReference type="InterPro" id="IPR001242">
    <property type="entry name" value="Condensation_dom"/>
</dbReference>
<reference evidence="8 9" key="1">
    <citation type="submission" date="2019-02" db="EMBL/GenBank/DDBJ databases">
        <title>Draft Genome Sequence of Streptomyces sp. AM-2504, identified by 16S rRNA comparative analysis as a Streptomyces Kasugaensis strain.</title>
        <authorList>
            <person name="Napolioni V."/>
            <person name="Giuliodori A.M."/>
            <person name="Spurio R."/>
            <person name="Fabbretti A."/>
        </authorList>
    </citation>
    <scope>NUCLEOTIDE SEQUENCE [LARGE SCALE GENOMIC DNA]</scope>
    <source>
        <strain evidence="8 9">AM-2504</strain>
    </source>
</reference>
<dbReference type="InterPro" id="IPR000873">
    <property type="entry name" value="AMP-dep_synth/lig_dom"/>
</dbReference>
<dbReference type="Gene3D" id="2.30.38.10">
    <property type="entry name" value="Luciferase, Domain 3"/>
    <property type="match status" value="1"/>
</dbReference>